<dbReference type="Proteomes" id="UP001151081">
    <property type="component" value="Unassembled WGS sequence"/>
</dbReference>
<evidence type="ECO:0000313" key="5">
    <source>
        <dbReference type="Proteomes" id="UP001151081"/>
    </source>
</evidence>
<name>A0A9X4ARH4_9BACT</name>
<reference evidence="4 5" key="1">
    <citation type="submission" date="2021-04" db="EMBL/GenBank/DDBJ databases">
        <title>Genome analysis of Polyangium sp.</title>
        <authorList>
            <person name="Li Y."/>
            <person name="Wang J."/>
        </authorList>
    </citation>
    <scope>NUCLEOTIDE SEQUENCE [LARGE SCALE GENOMIC DNA]</scope>
    <source>
        <strain evidence="4 5">SDU14</strain>
    </source>
</reference>
<evidence type="ECO:0000256" key="1">
    <source>
        <dbReference type="ARBA" id="ARBA00013260"/>
    </source>
</evidence>
<dbReference type="RefSeq" id="WP_272419757.1">
    <property type="nucleotide sequence ID" value="NZ_JAGTJJ010000004.1"/>
</dbReference>
<comment type="caution">
    <text evidence="4">The sequence shown here is derived from an EMBL/GenBank/DDBJ whole genome shotgun (WGS) entry which is preliminary data.</text>
</comment>
<dbReference type="EMBL" id="JAGTJJ010000004">
    <property type="protein sequence ID" value="MDC3981441.1"/>
    <property type="molecule type" value="Genomic_DNA"/>
</dbReference>
<accession>A0A9X4ARH4</accession>
<proteinExistence type="predicted"/>
<protein>
    <recommendedName>
        <fullName evidence="1">peptidyl-tRNA hydrolase</fullName>
        <ecNumber evidence="1">3.1.1.29</ecNumber>
    </recommendedName>
</protein>
<dbReference type="Pfam" id="PF01981">
    <property type="entry name" value="PTH2"/>
    <property type="match status" value="1"/>
</dbReference>
<keyword evidence="5" id="KW-1185">Reference proteome</keyword>
<dbReference type="EC" id="3.1.1.29" evidence="1"/>
<dbReference type="InterPro" id="IPR002833">
    <property type="entry name" value="PTH2"/>
</dbReference>
<keyword evidence="2" id="KW-0378">Hydrolase</keyword>
<dbReference type="AlphaFoldDB" id="A0A9X4ARH4"/>
<evidence type="ECO:0000313" key="4">
    <source>
        <dbReference type="EMBL" id="MDC3981441.1"/>
    </source>
</evidence>
<dbReference type="GO" id="GO:0004045">
    <property type="term" value="F:peptidyl-tRNA hydrolase activity"/>
    <property type="evidence" value="ECO:0007669"/>
    <property type="project" value="UniProtKB-EC"/>
</dbReference>
<comment type="catalytic activity">
    <reaction evidence="3">
        <text>an N-acyl-L-alpha-aminoacyl-tRNA + H2O = an N-acyl-L-amino acid + a tRNA + H(+)</text>
        <dbReference type="Rhea" id="RHEA:54448"/>
        <dbReference type="Rhea" id="RHEA-COMP:10123"/>
        <dbReference type="Rhea" id="RHEA-COMP:13883"/>
        <dbReference type="ChEBI" id="CHEBI:15377"/>
        <dbReference type="ChEBI" id="CHEBI:15378"/>
        <dbReference type="ChEBI" id="CHEBI:59874"/>
        <dbReference type="ChEBI" id="CHEBI:78442"/>
        <dbReference type="ChEBI" id="CHEBI:138191"/>
        <dbReference type="EC" id="3.1.1.29"/>
    </reaction>
</comment>
<sequence>MPVVQYIVINREILALGPGVLASQAAHASMAGYLLAAETESARAWANGTFTKIVLAVETEAALREVGAALAAAGVTHKVIEESRLGGKATSLGVAPLEKAELGKVLGHLTLLR</sequence>
<gene>
    <name evidence="4" type="ORF">KEG57_13090</name>
</gene>
<organism evidence="4 5">
    <name type="scientific">Polyangium jinanense</name>
    <dbReference type="NCBI Taxonomy" id="2829994"/>
    <lineage>
        <taxon>Bacteria</taxon>
        <taxon>Pseudomonadati</taxon>
        <taxon>Myxococcota</taxon>
        <taxon>Polyangia</taxon>
        <taxon>Polyangiales</taxon>
        <taxon>Polyangiaceae</taxon>
        <taxon>Polyangium</taxon>
    </lineage>
</organism>
<evidence type="ECO:0000256" key="2">
    <source>
        <dbReference type="ARBA" id="ARBA00022801"/>
    </source>
</evidence>
<dbReference type="SUPFAM" id="SSF102462">
    <property type="entry name" value="Peptidyl-tRNA hydrolase II"/>
    <property type="match status" value="1"/>
</dbReference>
<evidence type="ECO:0000256" key="3">
    <source>
        <dbReference type="ARBA" id="ARBA00048707"/>
    </source>
</evidence>
<dbReference type="Gene3D" id="3.40.1490.10">
    <property type="entry name" value="Bit1"/>
    <property type="match status" value="1"/>
</dbReference>
<dbReference type="InterPro" id="IPR023476">
    <property type="entry name" value="Pep_tRNA_hydro_II_dom_sf"/>
</dbReference>